<keyword evidence="8" id="KW-1133">Transmembrane helix</keyword>
<dbReference type="HOGENOM" id="CLU_489833_0_0_10"/>
<dbReference type="Proteomes" id="UP000007435">
    <property type="component" value="Chromosome"/>
</dbReference>
<evidence type="ECO:0000313" key="11">
    <source>
        <dbReference type="Proteomes" id="UP000007435"/>
    </source>
</evidence>
<keyword evidence="3" id="KW-0597">Phosphoprotein</keyword>
<dbReference type="GO" id="GO:0004673">
    <property type="term" value="F:protein histidine kinase activity"/>
    <property type="evidence" value="ECO:0007669"/>
    <property type="project" value="UniProtKB-EC"/>
</dbReference>
<dbReference type="InterPro" id="IPR005467">
    <property type="entry name" value="His_kinase_dom"/>
</dbReference>
<reference evidence="10 11" key="2">
    <citation type="journal article" date="2011" name="Stand. Genomic Sci.">
        <title>Complete genome sequence of Leadbetterella byssophila type strain (4M15).</title>
        <authorList>
            <person name="Abt B."/>
            <person name="Teshima H."/>
            <person name="Lucas S."/>
            <person name="Lapidus A."/>
            <person name="Del Rio T.G."/>
            <person name="Nolan M."/>
            <person name="Tice H."/>
            <person name="Cheng J.F."/>
            <person name="Pitluck S."/>
            <person name="Liolios K."/>
            <person name="Pagani I."/>
            <person name="Ivanova N."/>
            <person name="Mavromatis K."/>
            <person name="Pati A."/>
            <person name="Tapia R."/>
            <person name="Han C."/>
            <person name="Goodwin L."/>
            <person name="Chen A."/>
            <person name="Palaniappan K."/>
            <person name="Land M."/>
            <person name="Hauser L."/>
            <person name="Chang Y.J."/>
            <person name="Jeffries C.D."/>
            <person name="Rohde M."/>
            <person name="Goker M."/>
            <person name="Tindall B.J."/>
            <person name="Detter J.C."/>
            <person name="Woyke T."/>
            <person name="Bristow J."/>
            <person name="Eisen J.A."/>
            <person name="Markowitz V."/>
            <person name="Hugenholtz P."/>
            <person name="Klenk H.P."/>
            <person name="Kyrpides N.C."/>
        </authorList>
    </citation>
    <scope>NUCLEOTIDE SEQUENCE [LARGE SCALE GENOMIC DNA]</scope>
    <source>
        <strain evidence="11">DSM 17132 / JCM 16389 / KACC 11308 / NBRC 106382 / 4M15</strain>
    </source>
</reference>
<evidence type="ECO:0000256" key="2">
    <source>
        <dbReference type="ARBA" id="ARBA00012438"/>
    </source>
</evidence>
<dbReference type="SUPFAM" id="SSF55874">
    <property type="entry name" value="ATPase domain of HSP90 chaperone/DNA topoisomerase II/histidine kinase"/>
    <property type="match status" value="1"/>
</dbReference>
<dbReference type="InterPro" id="IPR011990">
    <property type="entry name" value="TPR-like_helical_dom_sf"/>
</dbReference>
<organism evidence="10 11">
    <name type="scientific">Leadbetterella byssophila (strain DSM 17132 / JCM 16389 / KACC 11308 / NBRC 106382 / 4M15)</name>
    <dbReference type="NCBI Taxonomy" id="649349"/>
    <lineage>
        <taxon>Bacteria</taxon>
        <taxon>Pseudomonadati</taxon>
        <taxon>Bacteroidota</taxon>
        <taxon>Cytophagia</taxon>
        <taxon>Cytophagales</taxon>
        <taxon>Leadbetterellaceae</taxon>
        <taxon>Leadbetterella</taxon>
    </lineage>
</organism>
<evidence type="ECO:0000256" key="8">
    <source>
        <dbReference type="SAM" id="Phobius"/>
    </source>
</evidence>
<keyword evidence="5" id="KW-0547">Nucleotide-binding</keyword>
<dbReference type="Pfam" id="PF07568">
    <property type="entry name" value="HisKA_2"/>
    <property type="match status" value="1"/>
</dbReference>
<keyword evidence="11" id="KW-1185">Reference proteome</keyword>
<gene>
    <name evidence="10" type="ordered locus">Lbys_2617</name>
</gene>
<evidence type="ECO:0000256" key="6">
    <source>
        <dbReference type="ARBA" id="ARBA00022777"/>
    </source>
</evidence>
<accession>E4RZN6</accession>
<evidence type="ECO:0000313" key="10">
    <source>
        <dbReference type="EMBL" id="ADQ18279.1"/>
    </source>
</evidence>
<sequence length="556" mass="64715">MKWTLFLFLTFPTFGQIIDQDLILLDSLILYQQFKTCDQVIDHLLPDANQNKQSELNFRKALLLERIDKNHEALEMLHSLENKAIQKGNFDLLCRIYIQMALGYEKLNQYSTAQKFLEKAEFWIEKYTYLKPKVLVRRAILFSQNPSTWDKALISAMEAVRLGITYRDSASIIDGQIVQGSIFYKKKEYEHSNQLYKEVLSLHKHFNNVMGKPVIYHNIARNYLGMDNLELAKKYSDSSFAGIQVVNDHYKELIFGQRAEWFYKMKNLDSAYAYQNAKYSAMVANLNKEELVKVRTMQQQFENVRNSSVIKIQKIFIGVAVVLILIVTFLSIKLLRKNRKISAQNALIAGQRDDLQALVEQKSVLLKELQHRVKNNLQHVISILEIQKEAVNFSNMEELVRENKNRIHSMSMLYSRLNSSEDIQFVRLEEYFLSLAHLVRDSYGSLAKKVKLDISCQMDKMEISKVLPLGMILVELISNSIKHAFSDKVEGKIYLHVWQEERSFNFLYMDNGKGYNFNEVREGALGMEIIKGLIQQLQGHVVTRNSNGFEIKIVFQ</sequence>
<dbReference type="OrthoDB" id="9767435at2"/>
<proteinExistence type="predicted"/>
<dbReference type="EMBL" id="CP002305">
    <property type="protein sequence ID" value="ADQ18279.1"/>
    <property type="molecule type" value="Genomic_DNA"/>
</dbReference>
<dbReference type="KEGG" id="lby:Lbys_2617"/>
<keyword evidence="8" id="KW-0472">Membrane</keyword>
<keyword evidence="8" id="KW-0812">Transmembrane</keyword>
<dbReference type="GO" id="GO:0005524">
    <property type="term" value="F:ATP binding"/>
    <property type="evidence" value="ECO:0007669"/>
    <property type="project" value="UniProtKB-KW"/>
</dbReference>
<dbReference type="PROSITE" id="PS50109">
    <property type="entry name" value="HIS_KIN"/>
    <property type="match status" value="1"/>
</dbReference>
<feature type="transmembrane region" description="Helical" evidence="8">
    <location>
        <begin position="315"/>
        <end position="335"/>
    </location>
</feature>
<feature type="domain" description="Histidine kinase" evidence="9">
    <location>
        <begin position="368"/>
        <end position="556"/>
    </location>
</feature>
<dbReference type="Gene3D" id="3.30.565.10">
    <property type="entry name" value="Histidine kinase-like ATPase, C-terminal domain"/>
    <property type="match status" value="1"/>
</dbReference>
<dbReference type="PANTHER" id="PTHR41523">
    <property type="entry name" value="TWO-COMPONENT SYSTEM SENSOR PROTEIN"/>
    <property type="match status" value="1"/>
</dbReference>
<keyword evidence="7" id="KW-0067">ATP-binding</keyword>
<dbReference type="SUPFAM" id="SSF48452">
    <property type="entry name" value="TPR-like"/>
    <property type="match status" value="1"/>
</dbReference>
<dbReference type="InterPro" id="IPR036890">
    <property type="entry name" value="HATPase_C_sf"/>
</dbReference>
<dbReference type="STRING" id="649349.Lbys_2617"/>
<dbReference type="RefSeq" id="WP_013409316.1">
    <property type="nucleotide sequence ID" value="NC_014655.1"/>
</dbReference>
<evidence type="ECO:0000259" key="9">
    <source>
        <dbReference type="PROSITE" id="PS50109"/>
    </source>
</evidence>
<evidence type="ECO:0000256" key="5">
    <source>
        <dbReference type="ARBA" id="ARBA00022741"/>
    </source>
</evidence>
<comment type="catalytic activity">
    <reaction evidence="1">
        <text>ATP + protein L-histidine = ADP + protein N-phospho-L-histidine.</text>
        <dbReference type="EC" id="2.7.13.3"/>
    </reaction>
</comment>
<evidence type="ECO:0000256" key="7">
    <source>
        <dbReference type="ARBA" id="ARBA00022840"/>
    </source>
</evidence>
<name>E4RZN6_LEAB4</name>
<keyword evidence="4" id="KW-0808">Transferase</keyword>
<protein>
    <recommendedName>
        <fullName evidence="2">histidine kinase</fullName>
        <ecNumber evidence="2">2.7.13.3</ecNumber>
    </recommendedName>
</protein>
<dbReference type="EC" id="2.7.13.3" evidence="2"/>
<dbReference type="eggNOG" id="COG3920">
    <property type="taxonomic scope" value="Bacteria"/>
</dbReference>
<reference key="1">
    <citation type="submission" date="2010-11" db="EMBL/GenBank/DDBJ databases">
        <title>The complete genome of Leadbetterella byssophila DSM 17132.</title>
        <authorList>
            <consortium name="US DOE Joint Genome Institute (JGI-PGF)"/>
            <person name="Lucas S."/>
            <person name="Copeland A."/>
            <person name="Lapidus A."/>
            <person name="Glavina del Rio T."/>
            <person name="Dalin E."/>
            <person name="Tice H."/>
            <person name="Bruce D."/>
            <person name="Goodwin L."/>
            <person name="Pitluck S."/>
            <person name="Kyrpides N."/>
            <person name="Mavromatis K."/>
            <person name="Ivanova N."/>
            <person name="Teshima H."/>
            <person name="Brettin T."/>
            <person name="Detter J.C."/>
            <person name="Han C."/>
            <person name="Tapia R."/>
            <person name="Land M."/>
            <person name="Hauser L."/>
            <person name="Markowitz V."/>
            <person name="Cheng J.-F."/>
            <person name="Hugenholtz P."/>
            <person name="Woyke T."/>
            <person name="Wu D."/>
            <person name="Tindall B."/>
            <person name="Pomrenke H.G."/>
            <person name="Brambilla E."/>
            <person name="Klenk H.-P."/>
            <person name="Eisen J.A."/>
        </authorList>
    </citation>
    <scope>NUCLEOTIDE SEQUENCE [LARGE SCALE GENOMIC DNA]</scope>
    <source>
        <strain>DSM 17132</strain>
    </source>
</reference>
<dbReference type="Gene3D" id="3.30.450.20">
    <property type="entry name" value="PAS domain"/>
    <property type="match status" value="1"/>
</dbReference>
<dbReference type="AlphaFoldDB" id="E4RZN6"/>
<evidence type="ECO:0000256" key="3">
    <source>
        <dbReference type="ARBA" id="ARBA00022553"/>
    </source>
</evidence>
<dbReference type="PANTHER" id="PTHR41523:SF8">
    <property type="entry name" value="ETHYLENE RESPONSE SENSOR PROTEIN"/>
    <property type="match status" value="1"/>
</dbReference>
<keyword evidence="6 10" id="KW-0418">Kinase</keyword>
<dbReference type="eggNOG" id="COG0457">
    <property type="taxonomic scope" value="Bacteria"/>
</dbReference>
<evidence type="ECO:0000256" key="1">
    <source>
        <dbReference type="ARBA" id="ARBA00000085"/>
    </source>
</evidence>
<dbReference type="InterPro" id="IPR011495">
    <property type="entry name" value="Sig_transdc_His_kin_sub2_dim/P"/>
</dbReference>
<evidence type="ECO:0000256" key="4">
    <source>
        <dbReference type="ARBA" id="ARBA00022679"/>
    </source>
</evidence>
<dbReference type="Gene3D" id="1.25.40.10">
    <property type="entry name" value="Tetratricopeptide repeat domain"/>
    <property type="match status" value="1"/>
</dbReference>